<evidence type="ECO:0000256" key="3">
    <source>
        <dbReference type="ARBA" id="ARBA00022598"/>
    </source>
</evidence>
<feature type="binding site" evidence="8">
    <location>
        <begin position="28"/>
        <end position="33"/>
    </location>
    <ligand>
        <name>ATP</name>
        <dbReference type="ChEBI" id="CHEBI:30616"/>
    </ligand>
</feature>
<evidence type="ECO:0000259" key="9">
    <source>
        <dbReference type="SMART" id="SM00977"/>
    </source>
</evidence>
<dbReference type="RefSeq" id="WP_269927580.1">
    <property type="nucleotide sequence ID" value="NZ_JAMKBJ010000018.1"/>
</dbReference>
<gene>
    <name evidence="8 10" type="primary">tilS</name>
    <name evidence="10" type="ORF">M9R32_15075</name>
</gene>
<keyword evidence="5 8" id="KW-0547">Nucleotide-binding</keyword>
<dbReference type="Gene3D" id="3.30.465.60">
    <property type="match status" value="1"/>
</dbReference>
<feature type="domain" description="Lysidine-tRNA(Ile) synthetase C-terminal" evidence="9">
    <location>
        <begin position="382"/>
        <end position="457"/>
    </location>
</feature>
<dbReference type="HAMAP" id="MF_01161">
    <property type="entry name" value="tRNA_Ile_lys_synt"/>
    <property type="match status" value="1"/>
</dbReference>
<evidence type="ECO:0000256" key="4">
    <source>
        <dbReference type="ARBA" id="ARBA00022694"/>
    </source>
</evidence>
<proteinExistence type="inferred from homology"/>
<dbReference type="SMART" id="SM00977">
    <property type="entry name" value="TilS_C"/>
    <property type="match status" value="1"/>
</dbReference>
<comment type="subcellular location">
    <subcellularLocation>
        <location evidence="1 8">Cytoplasm</location>
    </subcellularLocation>
</comment>
<keyword evidence="3 8" id="KW-0436">Ligase</keyword>
<dbReference type="InterPro" id="IPR011063">
    <property type="entry name" value="TilS/TtcA_N"/>
</dbReference>
<name>A0A9X3RE58_9BACL</name>
<evidence type="ECO:0000256" key="2">
    <source>
        <dbReference type="ARBA" id="ARBA00022490"/>
    </source>
</evidence>
<keyword evidence="4 8" id="KW-0819">tRNA processing</keyword>
<dbReference type="AlphaFoldDB" id="A0A9X3RE58"/>
<keyword evidence="2 8" id="KW-0963">Cytoplasm</keyword>
<comment type="function">
    <text evidence="8">Ligates lysine onto the cytidine present at position 34 of the AUA codon-specific tRNA(Ile) that contains the anticodon CAU, in an ATP-dependent manner. Cytidine is converted to lysidine, thus changing the amino acid specificity of the tRNA from methionine to isoleucine.</text>
</comment>
<dbReference type="SUPFAM" id="SSF52402">
    <property type="entry name" value="Adenine nucleotide alpha hydrolases-like"/>
    <property type="match status" value="1"/>
</dbReference>
<dbReference type="CDD" id="cd01992">
    <property type="entry name" value="TilS_N"/>
    <property type="match status" value="1"/>
</dbReference>
<dbReference type="Pfam" id="PF11734">
    <property type="entry name" value="TilS_C"/>
    <property type="match status" value="1"/>
</dbReference>
<evidence type="ECO:0000256" key="1">
    <source>
        <dbReference type="ARBA" id="ARBA00004496"/>
    </source>
</evidence>
<dbReference type="EMBL" id="JAMKBJ010000018">
    <property type="protein sequence ID" value="MCZ8538515.1"/>
    <property type="molecule type" value="Genomic_DNA"/>
</dbReference>
<dbReference type="GO" id="GO:0006400">
    <property type="term" value="P:tRNA modification"/>
    <property type="evidence" value="ECO:0007669"/>
    <property type="project" value="UniProtKB-UniRule"/>
</dbReference>
<comment type="similarity">
    <text evidence="8">Belongs to the tRNA(Ile)-lysidine synthase family.</text>
</comment>
<dbReference type="SUPFAM" id="SSF82829">
    <property type="entry name" value="MesJ substrate recognition domain-like"/>
    <property type="match status" value="1"/>
</dbReference>
<dbReference type="NCBIfam" id="TIGR02432">
    <property type="entry name" value="lysidine_TilS_N"/>
    <property type="match status" value="1"/>
</dbReference>
<keyword evidence="6 8" id="KW-0067">ATP-binding</keyword>
<dbReference type="InterPro" id="IPR012094">
    <property type="entry name" value="tRNA_Ile_lys_synt"/>
</dbReference>
<comment type="domain">
    <text evidence="8">The N-terminal region contains the highly conserved SGGXDS motif, predicted to be a P-loop motif involved in ATP binding.</text>
</comment>
<dbReference type="SUPFAM" id="SSF56037">
    <property type="entry name" value="PheT/TilS domain"/>
    <property type="match status" value="1"/>
</dbReference>
<dbReference type="Proteomes" id="UP001152173">
    <property type="component" value="Unassembled WGS sequence"/>
</dbReference>
<accession>A0A9X3RE58</accession>
<evidence type="ECO:0000256" key="6">
    <source>
        <dbReference type="ARBA" id="ARBA00022840"/>
    </source>
</evidence>
<dbReference type="GO" id="GO:0005737">
    <property type="term" value="C:cytoplasm"/>
    <property type="evidence" value="ECO:0007669"/>
    <property type="project" value="UniProtKB-SubCell"/>
</dbReference>
<comment type="catalytic activity">
    <reaction evidence="7 8">
        <text>cytidine(34) in tRNA(Ile2) + L-lysine + ATP = lysidine(34) in tRNA(Ile2) + AMP + diphosphate + H(+)</text>
        <dbReference type="Rhea" id="RHEA:43744"/>
        <dbReference type="Rhea" id="RHEA-COMP:10625"/>
        <dbReference type="Rhea" id="RHEA-COMP:10670"/>
        <dbReference type="ChEBI" id="CHEBI:15378"/>
        <dbReference type="ChEBI" id="CHEBI:30616"/>
        <dbReference type="ChEBI" id="CHEBI:32551"/>
        <dbReference type="ChEBI" id="CHEBI:33019"/>
        <dbReference type="ChEBI" id="CHEBI:82748"/>
        <dbReference type="ChEBI" id="CHEBI:83665"/>
        <dbReference type="ChEBI" id="CHEBI:456215"/>
        <dbReference type="EC" id="6.3.4.19"/>
    </reaction>
</comment>
<evidence type="ECO:0000256" key="5">
    <source>
        <dbReference type="ARBA" id="ARBA00022741"/>
    </source>
</evidence>
<evidence type="ECO:0000256" key="7">
    <source>
        <dbReference type="ARBA" id="ARBA00048539"/>
    </source>
</evidence>
<dbReference type="InterPro" id="IPR012796">
    <property type="entry name" value="Lysidine-tRNA-synth_C"/>
</dbReference>
<dbReference type="InterPro" id="IPR012795">
    <property type="entry name" value="tRNA_Ile_lys_synt_N"/>
</dbReference>
<dbReference type="Gene3D" id="3.40.50.620">
    <property type="entry name" value="HUPs"/>
    <property type="match status" value="1"/>
</dbReference>
<evidence type="ECO:0000256" key="8">
    <source>
        <dbReference type="HAMAP-Rule" id="MF_01161"/>
    </source>
</evidence>
<keyword evidence="11" id="KW-1185">Reference proteome</keyword>
<dbReference type="Pfam" id="PF01171">
    <property type="entry name" value="ATP_bind_3"/>
    <property type="match status" value="1"/>
</dbReference>
<dbReference type="NCBIfam" id="TIGR02433">
    <property type="entry name" value="lysidine_TilS_C"/>
    <property type="match status" value="1"/>
</dbReference>
<dbReference type="PANTHER" id="PTHR43033:SF1">
    <property type="entry name" value="TRNA(ILE)-LYSIDINE SYNTHASE-RELATED"/>
    <property type="match status" value="1"/>
</dbReference>
<sequence>MGFRNEVLTYNQKHQLISEGDRLLVACSGGADSVALLTFLHQQVDDLNIEIGCVHANHGLRAEESDEDERFVQTLCQSLQIPFYTKNLDIQEVLQRENGNLQDVCRRERYHFFEQTMKAKGYNKLAVAHHADDQVESVFMGLTRGTRANGMYAKRSFGTEELIRPLLSVTRTQIEHYLNKQQYTYREDSSNQKDTYTRNRFRRHIMPLVQEENPNVAKTIAQWTQQQQQDEQLLQKLALKEYEGIIVSSSHDSLSIDLNRFQDIELALQKRVVLLLLNYLYPNEKLWLSHSLIDQIHNQCLERDGSSEVHLPKGRKGYRHYSTMLFSFDETNFSDPISATIPDDGQWHSVGSDLRIKLCNKDDAFCFGTEWYVTLEPSELPIRLRGRLTGDRMLLKGMKEAKRLSRLLIDEKVPRHTRDAIQLLVTQQGEIIGVPGVRLGARFTTQPHDGWTHKLIIEKESNYA</sequence>
<protein>
    <recommendedName>
        <fullName evidence="8">tRNA(Ile)-lysidine synthase</fullName>
        <ecNumber evidence="8">6.3.4.19</ecNumber>
    </recommendedName>
    <alternativeName>
        <fullName evidence="8">tRNA(Ile)-2-lysyl-cytidine synthase</fullName>
    </alternativeName>
    <alternativeName>
        <fullName evidence="8">tRNA(Ile)-lysidine synthetase</fullName>
    </alternativeName>
</protein>
<organism evidence="10 11">
    <name type="scientific">Paenisporosarcina quisquiliarum</name>
    <dbReference type="NCBI Taxonomy" id="365346"/>
    <lineage>
        <taxon>Bacteria</taxon>
        <taxon>Bacillati</taxon>
        <taxon>Bacillota</taxon>
        <taxon>Bacilli</taxon>
        <taxon>Bacillales</taxon>
        <taxon>Caryophanaceae</taxon>
        <taxon>Paenisporosarcina</taxon>
    </lineage>
</organism>
<dbReference type="EC" id="6.3.4.19" evidence="8"/>
<evidence type="ECO:0000313" key="11">
    <source>
        <dbReference type="Proteomes" id="UP001152173"/>
    </source>
</evidence>
<dbReference type="GO" id="GO:0005524">
    <property type="term" value="F:ATP binding"/>
    <property type="evidence" value="ECO:0007669"/>
    <property type="project" value="UniProtKB-UniRule"/>
</dbReference>
<dbReference type="InterPro" id="IPR014729">
    <property type="entry name" value="Rossmann-like_a/b/a_fold"/>
</dbReference>
<dbReference type="GO" id="GO:0032267">
    <property type="term" value="F:tRNA(Ile)-lysidine synthase activity"/>
    <property type="evidence" value="ECO:0007669"/>
    <property type="project" value="UniProtKB-EC"/>
</dbReference>
<evidence type="ECO:0000313" key="10">
    <source>
        <dbReference type="EMBL" id="MCZ8538515.1"/>
    </source>
</evidence>
<reference evidence="10" key="1">
    <citation type="submission" date="2022-05" db="EMBL/GenBank/DDBJ databases">
        <authorList>
            <person name="Colautti A."/>
            <person name="Iacumin L."/>
        </authorList>
    </citation>
    <scope>NUCLEOTIDE SEQUENCE</scope>
    <source>
        <strain evidence="10">SK 55</strain>
    </source>
</reference>
<comment type="caution">
    <text evidence="10">The sequence shown here is derived from an EMBL/GenBank/DDBJ whole genome shotgun (WGS) entry which is preliminary data.</text>
</comment>
<dbReference type="PANTHER" id="PTHR43033">
    <property type="entry name" value="TRNA(ILE)-LYSIDINE SYNTHASE-RELATED"/>
    <property type="match status" value="1"/>
</dbReference>